<sequence length="273" mass="30280">MSLRDRPLTPMRSWWPDGPLAVPATPLDRRRLLHETWLVLGVGLGASAIYSVLTILRRLADSRPLNQQASQLNVSQARQSWLDLTYQLTGIALALVPVLLALHLLHREMRSPATYLGLDRHHVRTDLTWGLGLAALIGIPGLGLYLIARAAGLNTQVVAADLGHHWWSLPVLLLSAVQNAVLEEVVMVGYLYTRWTQAGWRLSHVVLGSALIRGTYHLYQGFGGFVGNIVMGLILGLVYLRTRRVLPLVITHAVLDIIAFVGYALLRDHVSWL</sequence>
<organism evidence="3 4">
    <name type="scientific">Luteipulveratus flavus</name>
    <dbReference type="NCBI Taxonomy" id="3031728"/>
    <lineage>
        <taxon>Bacteria</taxon>
        <taxon>Bacillati</taxon>
        <taxon>Actinomycetota</taxon>
        <taxon>Actinomycetes</taxon>
        <taxon>Micrococcales</taxon>
        <taxon>Dermacoccaceae</taxon>
        <taxon>Luteipulveratus</taxon>
    </lineage>
</organism>
<name>A0ABT6CBM3_9MICO</name>
<comment type="caution">
    <text evidence="3">The sequence shown here is derived from an EMBL/GenBank/DDBJ whole genome shotgun (WGS) entry which is preliminary data.</text>
</comment>
<dbReference type="EMBL" id="JAROAV010000042">
    <property type="protein sequence ID" value="MDF8265772.1"/>
    <property type="molecule type" value="Genomic_DNA"/>
</dbReference>
<evidence type="ECO:0000256" key="1">
    <source>
        <dbReference type="SAM" id="Phobius"/>
    </source>
</evidence>
<dbReference type="Proteomes" id="UP001528912">
    <property type="component" value="Unassembled WGS sequence"/>
</dbReference>
<feature type="transmembrane region" description="Helical" evidence="1">
    <location>
        <begin position="245"/>
        <end position="266"/>
    </location>
</feature>
<proteinExistence type="predicted"/>
<feature type="transmembrane region" description="Helical" evidence="1">
    <location>
        <begin position="222"/>
        <end position="240"/>
    </location>
</feature>
<keyword evidence="1" id="KW-0812">Transmembrane</keyword>
<keyword evidence="1" id="KW-1133">Transmembrane helix</keyword>
<gene>
    <name evidence="3" type="ORF">P4R38_16115</name>
</gene>
<keyword evidence="3" id="KW-0645">Protease</keyword>
<keyword evidence="3" id="KW-0378">Hydrolase</keyword>
<protein>
    <submittedName>
        <fullName evidence="3">CPBP family intramembrane metalloprotease</fullName>
    </submittedName>
</protein>
<reference evidence="3 4" key="1">
    <citation type="submission" date="2023-03" db="EMBL/GenBank/DDBJ databases">
        <title>YIM 133296 draft genome.</title>
        <authorList>
            <person name="Xiong L."/>
        </authorList>
    </citation>
    <scope>NUCLEOTIDE SEQUENCE [LARGE SCALE GENOMIC DNA]</scope>
    <source>
        <strain evidence="3 4">YIM 133296</strain>
    </source>
</reference>
<dbReference type="RefSeq" id="WP_277193061.1">
    <property type="nucleotide sequence ID" value="NZ_JAROAV010000042.1"/>
</dbReference>
<keyword evidence="3" id="KW-0482">Metalloprotease</keyword>
<evidence type="ECO:0000313" key="4">
    <source>
        <dbReference type="Proteomes" id="UP001528912"/>
    </source>
</evidence>
<dbReference type="InterPro" id="IPR003675">
    <property type="entry name" value="Rce1/LyrA-like_dom"/>
</dbReference>
<feature type="transmembrane region" description="Helical" evidence="1">
    <location>
        <begin position="37"/>
        <end position="56"/>
    </location>
</feature>
<keyword evidence="4" id="KW-1185">Reference proteome</keyword>
<feature type="domain" description="CAAX prenyl protease 2/Lysostaphin resistance protein A-like" evidence="2">
    <location>
        <begin position="166"/>
        <end position="257"/>
    </location>
</feature>
<evidence type="ECO:0000313" key="3">
    <source>
        <dbReference type="EMBL" id="MDF8265772.1"/>
    </source>
</evidence>
<dbReference type="GO" id="GO:0008237">
    <property type="term" value="F:metallopeptidase activity"/>
    <property type="evidence" value="ECO:0007669"/>
    <property type="project" value="UniProtKB-KW"/>
</dbReference>
<accession>A0ABT6CBM3</accession>
<keyword evidence="1" id="KW-0472">Membrane</keyword>
<evidence type="ECO:0000259" key="2">
    <source>
        <dbReference type="Pfam" id="PF02517"/>
    </source>
</evidence>
<dbReference type="Pfam" id="PF02517">
    <property type="entry name" value="Rce1-like"/>
    <property type="match status" value="1"/>
</dbReference>
<feature type="transmembrane region" description="Helical" evidence="1">
    <location>
        <begin position="127"/>
        <end position="147"/>
    </location>
</feature>
<feature type="transmembrane region" description="Helical" evidence="1">
    <location>
        <begin position="84"/>
        <end position="106"/>
    </location>
</feature>